<sequence length="234" mass="26460">MPDKHLSSQFDTDLNGLCSKLLEMGGLVELQISNAMRAFSEMNLDLCNQVIQTEKLVNDFEVQIDLTCTEFIARRQPTARDLRLVMAISKAITNLERAGDEAERVAKRTKRLIENNIQTEINAAEIKLSGQMAISLLRRSLDAFARLDTIAAVEVVQEDRQIDEEFRAFVRKLISYMMEDPKTITTGLDMLSIAKAIERIGDHAKNIAEFVIYIAKGSDVRHVPHEELVRQATK</sequence>
<dbReference type="EMBL" id="AP026974">
    <property type="protein sequence ID" value="BDT79291.1"/>
    <property type="molecule type" value="Genomic_DNA"/>
</dbReference>
<keyword evidence="2" id="KW-0813">Transport</keyword>
<dbReference type="PIRSF" id="PIRSF003107">
    <property type="entry name" value="PhoU"/>
    <property type="match status" value="1"/>
</dbReference>
<comment type="function">
    <text evidence="2">Plays a role in the regulation of phosphate uptake.</text>
</comment>
<dbReference type="Pfam" id="PF01895">
    <property type="entry name" value="PhoU"/>
    <property type="match status" value="2"/>
</dbReference>
<dbReference type="InterPro" id="IPR028366">
    <property type="entry name" value="PhoU"/>
</dbReference>
<dbReference type="Proteomes" id="UP001211204">
    <property type="component" value="Chromosome"/>
</dbReference>
<keyword evidence="5" id="KW-1185">Reference proteome</keyword>
<feature type="domain" description="PhoU" evidence="3">
    <location>
        <begin position="21"/>
        <end position="109"/>
    </location>
</feature>
<keyword evidence="2" id="KW-0592">Phosphate transport</keyword>
<organism evidence="4 5">
    <name type="scientific">Polynucleobacter yangtzensis</name>
    <dbReference type="NCBI Taxonomy" id="1743159"/>
    <lineage>
        <taxon>Bacteria</taxon>
        <taxon>Pseudomonadati</taxon>
        <taxon>Pseudomonadota</taxon>
        <taxon>Betaproteobacteria</taxon>
        <taxon>Burkholderiales</taxon>
        <taxon>Burkholderiaceae</taxon>
        <taxon>Polynucleobacter</taxon>
    </lineage>
</organism>
<reference evidence="4 5" key="1">
    <citation type="submission" date="2022-11" db="EMBL/GenBank/DDBJ databases">
        <title>Complete Genome Sequences of three Polynucleobacter sp. Subcluster PnecC Strains KF022, KF023, and KF032 Isolated from a Shallow Eutrophic Lake in Japan.</title>
        <authorList>
            <person name="Ogata Y."/>
            <person name="Watanabe K."/>
            <person name="Takemine S."/>
            <person name="Shindo C."/>
            <person name="Kurokawa R."/>
            <person name="Suda W."/>
        </authorList>
    </citation>
    <scope>NUCLEOTIDE SEQUENCE [LARGE SCALE GENOMIC DNA]</scope>
    <source>
        <strain evidence="4 5">KF032</strain>
    </source>
</reference>
<proteinExistence type="inferred from homology"/>
<dbReference type="PANTHER" id="PTHR42930">
    <property type="entry name" value="PHOSPHATE-SPECIFIC TRANSPORT SYSTEM ACCESSORY PROTEIN PHOU"/>
    <property type="match status" value="1"/>
</dbReference>
<name>A0ABM8CN15_9BURK</name>
<gene>
    <name evidence="4" type="primary">phoU</name>
    <name evidence="4" type="ORF">PKF032_11790</name>
</gene>
<evidence type="ECO:0000313" key="5">
    <source>
        <dbReference type="Proteomes" id="UP001211204"/>
    </source>
</evidence>
<accession>A0ABM8CN15</accession>
<evidence type="ECO:0000259" key="3">
    <source>
        <dbReference type="Pfam" id="PF01895"/>
    </source>
</evidence>
<dbReference type="NCBIfam" id="TIGR02135">
    <property type="entry name" value="phoU_full"/>
    <property type="match status" value="1"/>
</dbReference>
<evidence type="ECO:0000256" key="2">
    <source>
        <dbReference type="PIRNR" id="PIRNR003107"/>
    </source>
</evidence>
<evidence type="ECO:0000256" key="1">
    <source>
        <dbReference type="ARBA" id="ARBA00008107"/>
    </source>
</evidence>
<protein>
    <recommendedName>
        <fullName evidence="2">Phosphate-specific transport system accessory protein PhoU</fullName>
    </recommendedName>
</protein>
<feature type="domain" description="PhoU" evidence="3">
    <location>
        <begin position="130"/>
        <end position="211"/>
    </location>
</feature>
<dbReference type="InterPro" id="IPR026022">
    <property type="entry name" value="PhoU_dom"/>
</dbReference>
<comment type="subunit">
    <text evidence="2">Homodimer.</text>
</comment>
<dbReference type="PANTHER" id="PTHR42930:SF3">
    <property type="entry name" value="PHOSPHATE-SPECIFIC TRANSPORT SYSTEM ACCESSORY PROTEIN PHOU"/>
    <property type="match status" value="1"/>
</dbReference>
<dbReference type="RefSeq" id="WP_216186639.1">
    <property type="nucleotide sequence ID" value="NZ_AP026974.1"/>
</dbReference>
<comment type="subcellular location">
    <subcellularLocation>
        <location evidence="2">Cytoplasm</location>
    </subcellularLocation>
</comment>
<comment type="similarity">
    <text evidence="1 2">Belongs to the PhoU family.</text>
</comment>
<evidence type="ECO:0000313" key="4">
    <source>
        <dbReference type="EMBL" id="BDT79291.1"/>
    </source>
</evidence>
<keyword evidence="2" id="KW-0963">Cytoplasm</keyword>